<dbReference type="SUPFAM" id="SSF48452">
    <property type="entry name" value="TPR-like"/>
    <property type="match status" value="1"/>
</dbReference>
<dbReference type="InterPro" id="IPR017441">
    <property type="entry name" value="Protein_kinase_ATP_BS"/>
</dbReference>
<feature type="compositionally biased region" description="Basic and acidic residues" evidence="8">
    <location>
        <begin position="364"/>
        <end position="406"/>
    </location>
</feature>
<feature type="domain" description="Protein kinase" evidence="9">
    <location>
        <begin position="1028"/>
        <end position="1340"/>
    </location>
</feature>
<evidence type="ECO:0000256" key="2">
    <source>
        <dbReference type="ARBA" id="ARBA00022454"/>
    </source>
</evidence>
<feature type="region of interest" description="Disordered" evidence="8">
    <location>
        <begin position="474"/>
        <end position="509"/>
    </location>
</feature>
<organism evidence="11 12">
    <name type="scientific">Cylindrotheca closterium</name>
    <dbReference type="NCBI Taxonomy" id="2856"/>
    <lineage>
        <taxon>Eukaryota</taxon>
        <taxon>Sar</taxon>
        <taxon>Stramenopiles</taxon>
        <taxon>Ochrophyta</taxon>
        <taxon>Bacillariophyta</taxon>
        <taxon>Bacillariophyceae</taxon>
        <taxon>Bacillariophycidae</taxon>
        <taxon>Bacillariales</taxon>
        <taxon>Bacillariaceae</taxon>
        <taxon>Cylindrotheca</taxon>
    </lineage>
</organism>
<dbReference type="PANTHER" id="PTHR14030">
    <property type="entry name" value="MITOTIC CHECKPOINT SERINE/THREONINE-PROTEIN KINASE BUB1"/>
    <property type="match status" value="1"/>
</dbReference>
<gene>
    <name evidence="11" type="ORF">CYCCA115_LOCUS22552</name>
</gene>
<dbReference type="InterPro" id="IPR000719">
    <property type="entry name" value="Prot_kinase_dom"/>
</dbReference>
<evidence type="ECO:0000256" key="3">
    <source>
        <dbReference type="ARBA" id="ARBA00022741"/>
    </source>
</evidence>
<sequence length="1340" mass="151761">MSATEWEQSKENAAPLRRGRKVETLAPKAFGISNRDKTERVIDKFERLVRPSEDPDVTEMENDPLEHWLSYIKFYQESFPSDTHEQFLLMERCTRALIKMRQYANDDRFIGVCAKYADKTKEPMIVFKYLHQEKIGTESALLWIAWAFVAERNNDFQFAEQIFKKGISKNAQPLQLLKTRHRQFERRMSRNWMNSSQQSDQIDDEDDDTERRSVLGGTSRPRRGTSMMRQTERTRTFGVRQNRRSTRQTSNANSNTSTTNDFSVFEDEETGYDGYNLDQSHGTGRVIETHAERKKENTMEAERWNERGGLRRGQEAHQRSHSKGPPPAFAVFVDEECVAQHEAEEVTNQAEADHHRRCRDDRTFRERDDEGMGEKLAKDPLRYLRDRTQLESDTAVDSKQKSELAKKPAASVPKSKSGRKQKKGTGFDLRLLRNNQGDEQSFEEARANAKCFFLLPSSENFNLLHTVVSDDQSSQMDLDESSDGMSIGEFPEGLATNTSNPHNSVDARNDSIVSKKSVFGASSFDGSLNRTAISTASSTVDEIGAVGVPTRKEEETINTKFAMRELSMMFSSPAVGADDMVRKTERAILNKSTSANDSYDHVMNIMDHQQMNNSIFNIEEDENNENDGERNYEGRGSSSPGFHEMALKEIEGAQDAANSLSCRAQQRRGIPGELSQENPLSRNEVELHSDAGFQIFEEDRVNENQAIASTKAKSMFAIFQDEDDNTRTKPPAAKASFGIFEDEVETKEPKPPASKSTFTIFDDEAESSTSRLSKEKSSFAIFQDEQDSTAVQSFSRESRNGRSSKAPGFSIFDEEKRISSANDVKQSPQSSHTASDNGETATLSLFEGAIGMLAGNDDSNCSGRSEPSVNEDRKRQSSGDTASISLFNEAFAEFGIETSEKGLSQEKPPSASSKKHKFDIFVDESTRDAKRACRSRFQQKRRDPIDIDADRQNASVDYLKVHEHESQEALQHLQRSSVVPRSNVSLTDLLSSAGDSFDLPHLLVPKLLLRKSVIPSKAKLCIGGKYSGRICNELGRGTYGVVVLMKKHKTEEVMAVKSQTPTSCLALEYQNLRRLEERVSSKQGCHPFPKPLSFISLADGGILTMTAGSKSGLNLVDMVNIYRVKLGETVPELLALHYTSRMLKHIETMHRHGRILHCDVKPDNFVLCKLDCPDNAYRQIEYSDLFLVDFGRSVDLDLYSNQFRDARNAMFRGNASCPEARCIAMRNGMPWSYDIDTFGILSSAHILLFGNHMELRQSRDSRWHIQHRFRRYWNKDLWSEIFNSLMYPDEETGFALESRVRNLRSLYEKINDCIKGDEAKITALLKRQAALLPKRRDQMG</sequence>
<feature type="region of interest" description="Disordered" evidence="8">
    <location>
        <begin position="364"/>
        <end position="430"/>
    </location>
</feature>
<dbReference type="PROSITE" id="PS00107">
    <property type="entry name" value="PROTEIN_KINASE_ATP"/>
    <property type="match status" value="1"/>
</dbReference>
<dbReference type="SUPFAM" id="SSF56112">
    <property type="entry name" value="Protein kinase-like (PK-like)"/>
    <property type="match status" value="1"/>
</dbReference>
<evidence type="ECO:0000259" key="10">
    <source>
        <dbReference type="PROSITE" id="PS51489"/>
    </source>
</evidence>
<evidence type="ECO:0000256" key="1">
    <source>
        <dbReference type="ARBA" id="ARBA00004629"/>
    </source>
</evidence>
<dbReference type="InterPro" id="IPR008271">
    <property type="entry name" value="Ser/Thr_kinase_AS"/>
</dbReference>
<keyword evidence="5 7" id="KW-0067">ATP-binding</keyword>
<evidence type="ECO:0000256" key="8">
    <source>
        <dbReference type="SAM" id="MobiDB-lite"/>
    </source>
</evidence>
<dbReference type="InterPro" id="IPR011009">
    <property type="entry name" value="Kinase-like_dom_sf"/>
</dbReference>
<dbReference type="Gene3D" id="1.10.510.10">
    <property type="entry name" value="Transferase(Phosphotransferase) domain 1"/>
    <property type="match status" value="1"/>
</dbReference>
<feature type="region of interest" description="Disordered" evidence="8">
    <location>
        <begin position="187"/>
        <end position="265"/>
    </location>
</feature>
<dbReference type="InterPro" id="IPR015661">
    <property type="entry name" value="Bub1/Mad3"/>
</dbReference>
<dbReference type="GO" id="GO:0005524">
    <property type="term" value="F:ATP binding"/>
    <property type="evidence" value="ECO:0007669"/>
    <property type="project" value="UniProtKB-UniRule"/>
</dbReference>
<dbReference type="Pfam" id="PF00069">
    <property type="entry name" value="Pkinase"/>
    <property type="match status" value="1"/>
</dbReference>
<keyword evidence="4" id="KW-0995">Kinetochore</keyword>
<dbReference type="GO" id="GO:0000776">
    <property type="term" value="C:kinetochore"/>
    <property type="evidence" value="ECO:0007669"/>
    <property type="project" value="UniProtKB-KW"/>
</dbReference>
<feature type="domain" description="BUB1 N-terminal" evidence="10">
    <location>
        <begin position="46"/>
        <end position="207"/>
    </location>
</feature>
<dbReference type="Proteomes" id="UP001295423">
    <property type="component" value="Unassembled WGS sequence"/>
</dbReference>
<feature type="region of interest" description="Disordered" evidence="8">
    <location>
        <begin position="290"/>
        <end position="328"/>
    </location>
</feature>
<feature type="region of interest" description="Disordered" evidence="8">
    <location>
        <begin position="819"/>
        <end position="838"/>
    </location>
</feature>
<feature type="region of interest" description="Disordered" evidence="8">
    <location>
        <begin position="722"/>
        <end position="812"/>
    </location>
</feature>
<dbReference type="SMART" id="SM00777">
    <property type="entry name" value="Mad3_BUB1_I"/>
    <property type="match status" value="1"/>
</dbReference>
<evidence type="ECO:0000256" key="6">
    <source>
        <dbReference type="ARBA" id="ARBA00023328"/>
    </source>
</evidence>
<accession>A0AAD2GAR0</accession>
<evidence type="ECO:0000313" key="12">
    <source>
        <dbReference type="Proteomes" id="UP001295423"/>
    </source>
</evidence>
<evidence type="ECO:0000256" key="4">
    <source>
        <dbReference type="ARBA" id="ARBA00022838"/>
    </source>
</evidence>
<name>A0AAD2GAR0_9STRA</name>
<reference evidence="11" key="1">
    <citation type="submission" date="2023-08" db="EMBL/GenBank/DDBJ databases">
        <authorList>
            <person name="Audoor S."/>
            <person name="Bilcke G."/>
        </authorList>
    </citation>
    <scope>NUCLEOTIDE SEQUENCE</scope>
</reference>
<evidence type="ECO:0000256" key="5">
    <source>
        <dbReference type="ARBA" id="ARBA00022840"/>
    </source>
</evidence>
<dbReference type="PROSITE" id="PS00108">
    <property type="entry name" value="PROTEIN_KINASE_ST"/>
    <property type="match status" value="1"/>
</dbReference>
<dbReference type="PROSITE" id="PS51489">
    <property type="entry name" value="BUB1_N"/>
    <property type="match status" value="1"/>
</dbReference>
<keyword evidence="6" id="KW-0137">Centromere</keyword>
<dbReference type="SMART" id="SM00220">
    <property type="entry name" value="S_TKc"/>
    <property type="match status" value="1"/>
</dbReference>
<dbReference type="Pfam" id="PF08311">
    <property type="entry name" value="Mad3_BUB1_I"/>
    <property type="match status" value="1"/>
</dbReference>
<dbReference type="EMBL" id="CAKOGP040002313">
    <property type="protein sequence ID" value="CAJ1966981.1"/>
    <property type="molecule type" value="Genomic_DNA"/>
</dbReference>
<keyword evidence="3 7" id="KW-0547">Nucleotide-binding</keyword>
<evidence type="ECO:0000256" key="7">
    <source>
        <dbReference type="PROSITE-ProRule" id="PRU10141"/>
    </source>
</evidence>
<feature type="compositionally biased region" description="Basic and acidic residues" evidence="8">
    <location>
        <begin position="290"/>
        <end position="318"/>
    </location>
</feature>
<comment type="caution">
    <text evidence="11">The sequence shown here is derived from an EMBL/GenBank/DDBJ whole genome shotgun (WGS) entry which is preliminary data.</text>
</comment>
<feature type="compositionally biased region" description="Polar residues" evidence="8">
    <location>
        <begin position="857"/>
        <end position="868"/>
    </location>
</feature>
<evidence type="ECO:0000313" key="11">
    <source>
        <dbReference type="EMBL" id="CAJ1966981.1"/>
    </source>
</evidence>
<feature type="compositionally biased region" description="Low complexity" evidence="8">
    <location>
        <begin position="247"/>
        <end position="260"/>
    </location>
</feature>
<dbReference type="GO" id="GO:0004672">
    <property type="term" value="F:protein kinase activity"/>
    <property type="evidence" value="ECO:0007669"/>
    <property type="project" value="InterPro"/>
</dbReference>
<dbReference type="GO" id="GO:0051754">
    <property type="term" value="P:meiotic sister chromatid cohesion, centromeric"/>
    <property type="evidence" value="ECO:0007669"/>
    <property type="project" value="TreeGrafter"/>
</dbReference>
<proteinExistence type="predicted"/>
<protein>
    <recommendedName>
        <fullName evidence="13">Non-specific serine/threonine protein kinase</fullName>
    </recommendedName>
</protein>
<feature type="region of interest" description="Disordered" evidence="8">
    <location>
        <begin position="856"/>
        <end position="882"/>
    </location>
</feature>
<dbReference type="InterPro" id="IPR011990">
    <property type="entry name" value="TPR-like_helical_dom_sf"/>
</dbReference>
<dbReference type="GO" id="GO:0007094">
    <property type="term" value="P:mitotic spindle assembly checkpoint signaling"/>
    <property type="evidence" value="ECO:0007669"/>
    <property type="project" value="InterPro"/>
</dbReference>
<evidence type="ECO:0000259" key="9">
    <source>
        <dbReference type="PROSITE" id="PS50011"/>
    </source>
</evidence>
<dbReference type="GO" id="GO:0032991">
    <property type="term" value="C:protein-containing complex"/>
    <property type="evidence" value="ECO:0007669"/>
    <property type="project" value="UniProtKB-ARBA"/>
</dbReference>
<feature type="binding site" evidence="7">
    <location>
        <position position="1057"/>
    </location>
    <ligand>
        <name>ATP</name>
        <dbReference type="ChEBI" id="CHEBI:30616"/>
    </ligand>
</feature>
<dbReference type="InterPro" id="IPR013212">
    <property type="entry name" value="Mad3/Bub1_I"/>
</dbReference>
<keyword evidence="2" id="KW-0158">Chromosome</keyword>
<evidence type="ECO:0008006" key="13">
    <source>
        <dbReference type="Google" id="ProtNLM"/>
    </source>
</evidence>
<dbReference type="PANTHER" id="PTHR14030:SF4">
    <property type="entry name" value="BUB1 KINASE, ISOFORM A-RELATED"/>
    <property type="match status" value="1"/>
</dbReference>
<comment type="subcellular location">
    <subcellularLocation>
        <location evidence="1">Chromosome</location>
        <location evidence="1">Centromere</location>
        <location evidence="1">Kinetochore</location>
    </subcellularLocation>
</comment>
<keyword evidence="12" id="KW-1185">Reference proteome</keyword>
<dbReference type="Gene3D" id="1.25.40.430">
    <property type="match status" value="1"/>
</dbReference>
<dbReference type="PROSITE" id="PS50011">
    <property type="entry name" value="PROTEIN_KINASE_DOM"/>
    <property type="match status" value="1"/>
</dbReference>
<feature type="region of interest" description="Disordered" evidence="8">
    <location>
        <begin position="899"/>
        <end position="918"/>
    </location>
</feature>